<evidence type="ECO:0000259" key="2">
    <source>
        <dbReference type="Pfam" id="PF09922"/>
    </source>
</evidence>
<feature type="transmembrane region" description="Helical" evidence="1">
    <location>
        <begin position="7"/>
        <end position="24"/>
    </location>
</feature>
<dbReference type="GO" id="GO:0016020">
    <property type="term" value="C:membrane"/>
    <property type="evidence" value="ECO:0007669"/>
    <property type="project" value="InterPro"/>
</dbReference>
<evidence type="ECO:0000313" key="4">
    <source>
        <dbReference type="EMBL" id="SJZ71868.1"/>
    </source>
</evidence>
<dbReference type="Pfam" id="PF24661">
    <property type="entry name" value="DUF7649"/>
    <property type="match status" value="1"/>
</dbReference>
<dbReference type="InterPro" id="IPR016975">
    <property type="entry name" value="Cell_wall_LiaF"/>
</dbReference>
<sequence length="237" mass="26615">MKIPFRIFLAIEAVLGLLAVFTILHTEVLASFFVLGIGVFAISMMKKHSSKNLKILSVIFLGLMLLNNFFIWLMLGAAILYFSSTGKLFASKKWEKYDTPEFIMVETSEPTEKSGFKQRGQWFGSEKIGSEIYEWNDINFTKFAGDTIIDLGNTLLPKGESVISLRKSFGRTRILVPTGIGVSFSHNALAGNVAFEGETYSLNNETLKIFSKDYDETTRHLKIVSSVLFGEIEVIRL</sequence>
<name>A0A1T4MZ14_9ENTE</name>
<dbReference type="Pfam" id="PF09922">
    <property type="entry name" value="LiaF-like_C"/>
    <property type="match status" value="1"/>
</dbReference>
<dbReference type="PIRSF" id="PIRSF031509">
    <property type="entry name" value="Cell_wall_LiaF/YvqF"/>
    <property type="match status" value="1"/>
</dbReference>
<evidence type="ECO:0000256" key="1">
    <source>
        <dbReference type="SAM" id="Phobius"/>
    </source>
</evidence>
<evidence type="ECO:0000313" key="5">
    <source>
        <dbReference type="Proteomes" id="UP000190328"/>
    </source>
</evidence>
<dbReference type="InterPro" id="IPR024425">
    <property type="entry name" value="LiaF-like_C"/>
</dbReference>
<gene>
    <name evidence="4" type="ORF">SAMN02745116_01249</name>
</gene>
<keyword evidence="1" id="KW-1133">Transmembrane helix</keyword>
<feature type="transmembrane region" description="Helical" evidence="1">
    <location>
        <begin position="30"/>
        <end position="46"/>
    </location>
</feature>
<dbReference type="InterPro" id="IPR047793">
    <property type="entry name" value="LiaF_C"/>
</dbReference>
<dbReference type="OrthoDB" id="2351415at2"/>
<dbReference type="InterPro" id="IPR056066">
    <property type="entry name" value="DUF7649"/>
</dbReference>
<organism evidence="4 5">
    <name type="scientific">Pilibacter termitis</name>
    <dbReference type="NCBI Taxonomy" id="263852"/>
    <lineage>
        <taxon>Bacteria</taxon>
        <taxon>Bacillati</taxon>
        <taxon>Bacillota</taxon>
        <taxon>Bacilli</taxon>
        <taxon>Lactobacillales</taxon>
        <taxon>Enterococcaceae</taxon>
        <taxon>Pilibacter</taxon>
    </lineage>
</organism>
<keyword evidence="5" id="KW-1185">Reference proteome</keyword>
<proteinExistence type="predicted"/>
<dbReference type="Proteomes" id="UP000190328">
    <property type="component" value="Unassembled WGS sequence"/>
</dbReference>
<dbReference type="EMBL" id="FUXI01000012">
    <property type="protein sequence ID" value="SJZ71868.1"/>
    <property type="molecule type" value="Genomic_DNA"/>
</dbReference>
<feature type="domain" description="DUF7649" evidence="3">
    <location>
        <begin position="4"/>
        <end position="83"/>
    </location>
</feature>
<dbReference type="AlphaFoldDB" id="A0A1T4MZ14"/>
<evidence type="ECO:0000259" key="3">
    <source>
        <dbReference type="Pfam" id="PF24661"/>
    </source>
</evidence>
<accession>A0A1T4MZ14</accession>
<keyword evidence="1" id="KW-0812">Transmembrane</keyword>
<keyword evidence="1" id="KW-0472">Membrane</keyword>
<protein>
    <submittedName>
        <fullName evidence="4">Predicted membrane protein</fullName>
    </submittedName>
</protein>
<feature type="domain" description="Cell wall-active antibiotics response LiaF-like C-terminal" evidence="2">
    <location>
        <begin position="122"/>
        <end position="234"/>
    </location>
</feature>
<dbReference type="NCBIfam" id="NF040535">
    <property type="entry name" value="LiaF_C_term"/>
    <property type="match status" value="1"/>
</dbReference>
<dbReference type="RefSeq" id="WP_078807184.1">
    <property type="nucleotide sequence ID" value="NZ_FUXI01000012.1"/>
</dbReference>
<dbReference type="STRING" id="263852.SAMN02745116_01249"/>
<reference evidence="5" key="1">
    <citation type="submission" date="2017-02" db="EMBL/GenBank/DDBJ databases">
        <authorList>
            <person name="Varghese N."/>
            <person name="Submissions S."/>
        </authorList>
    </citation>
    <scope>NUCLEOTIDE SEQUENCE [LARGE SCALE GENOMIC DNA]</scope>
    <source>
        <strain evidence="5">ATCC BAA-1030</strain>
    </source>
</reference>
<feature type="transmembrane region" description="Helical" evidence="1">
    <location>
        <begin position="58"/>
        <end position="82"/>
    </location>
</feature>